<dbReference type="PANTHER" id="PTHR45823">
    <property type="entry name" value="T-SNARE COILED-COIL HOMOLOGY DOMAIN-CONTAINING PROTEIN"/>
    <property type="match status" value="1"/>
</dbReference>
<keyword evidence="1" id="KW-0863">Zinc-finger</keyword>
<protein>
    <recommendedName>
        <fullName evidence="2">CCHC-type domain-containing protein</fullName>
    </recommendedName>
</protein>
<sequence length="297" mass="34399">MIKFEQKPCTFDGVSADVQDYFIQFEAVSLWNNWNFSEMALQLVINLREEARTILRLLTPTQLQSYDFLKSLLLQRFNPKERIACYKFQLNSCLILSDESVFDFGHRFKLLCHRAYPDNFQSMQTYFIDLFIGKLEKEMGKFVHFKHPATFDDAIFLATEFESFNLTVEPVECEIKESEENCDFSCLKSGFDQIVKVLKKLVYRKFKVKTCFNCSVVGHIRANCPNKVCKSVNSVHVVEPEKPISTSGDKNVKKSCKVVNKVQSLFSSDLQCCLTDYLISSMDEFSCLKDKPVKVFI</sequence>
<name>A0A8B6FBQ7_MYTGA</name>
<dbReference type="AlphaFoldDB" id="A0A8B6FBQ7"/>
<reference evidence="3" key="1">
    <citation type="submission" date="2018-11" db="EMBL/GenBank/DDBJ databases">
        <authorList>
            <person name="Alioto T."/>
            <person name="Alioto T."/>
        </authorList>
    </citation>
    <scope>NUCLEOTIDE SEQUENCE</scope>
</reference>
<dbReference type="SUPFAM" id="SSF57756">
    <property type="entry name" value="Retrovirus zinc finger-like domains"/>
    <property type="match status" value="1"/>
</dbReference>
<keyword evidence="1" id="KW-0479">Metal-binding</keyword>
<dbReference type="Proteomes" id="UP000596742">
    <property type="component" value="Unassembled WGS sequence"/>
</dbReference>
<keyword evidence="1" id="KW-0862">Zinc</keyword>
<evidence type="ECO:0000259" key="2">
    <source>
        <dbReference type="PROSITE" id="PS50158"/>
    </source>
</evidence>
<dbReference type="OrthoDB" id="6200023at2759"/>
<accession>A0A8B6FBQ7</accession>
<evidence type="ECO:0000313" key="4">
    <source>
        <dbReference type="Proteomes" id="UP000596742"/>
    </source>
</evidence>
<organism evidence="3 4">
    <name type="scientific">Mytilus galloprovincialis</name>
    <name type="common">Mediterranean mussel</name>
    <dbReference type="NCBI Taxonomy" id="29158"/>
    <lineage>
        <taxon>Eukaryota</taxon>
        <taxon>Metazoa</taxon>
        <taxon>Spiralia</taxon>
        <taxon>Lophotrochozoa</taxon>
        <taxon>Mollusca</taxon>
        <taxon>Bivalvia</taxon>
        <taxon>Autobranchia</taxon>
        <taxon>Pteriomorphia</taxon>
        <taxon>Mytilida</taxon>
        <taxon>Mytiloidea</taxon>
        <taxon>Mytilidae</taxon>
        <taxon>Mytilinae</taxon>
        <taxon>Mytilus</taxon>
    </lineage>
</organism>
<dbReference type="GO" id="GO:0008270">
    <property type="term" value="F:zinc ion binding"/>
    <property type="evidence" value="ECO:0007669"/>
    <property type="project" value="UniProtKB-KW"/>
</dbReference>
<dbReference type="Pfam" id="PF00098">
    <property type="entry name" value="zf-CCHC"/>
    <property type="match status" value="1"/>
</dbReference>
<proteinExistence type="predicted"/>
<dbReference type="EMBL" id="UYJE01006613">
    <property type="protein sequence ID" value="VDI47408.1"/>
    <property type="molecule type" value="Genomic_DNA"/>
</dbReference>
<comment type="caution">
    <text evidence="3">The sequence shown here is derived from an EMBL/GenBank/DDBJ whole genome shotgun (WGS) entry which is preliminary data.</text>
</comment>
<dbReference type="PANTHER" id="PTHR45823:SF1">
    <property type="entry name" value="T-SNARE COILED-COIL HOMOLOGY DOMAIN-CONTAINING PROTEIN"/>
    <property type="match status" value="1"/>
</dbReference>
<keyword evidence="4" id="KW-1185">Reference proteome</keyword>
<dbReference type="PROSITE" id="PS50158">
    <property type="entry name" value="ZF_CCHC"/>
    <property type="match status" value="1"/>
</dbReference>
<dbReference type="InterPro" id="IPR036875">
    <property type="entry name" value="Znf_CCHC_sf"/>
</dbReference>
<dbReference type="SMART" id="SM00343">
    <property type="entry name" value="ZnF_C2HC"/>
    <property type="match status" value="1"/>
</dbReference>
<gene>
    <name evidence="3" type="ORF">MGAL_10B008903</name>
</gene>
<evidence type="ECO:0000256" key="1">
    <source>
        <dbReference type="PROSITE-ProRule" id="PRU00047"/>
    </source>
</evidence>
<dbReference type="GO" id="GO:0003676">
    <property type="term" value="F:nucleic acid binding"/>
    <property type="evidence" value="ECO:0007669"/>
    <property type="project" value="InterPro"/>
</dbReference>
<feature type="domain" description="CCHC-type" evidence="2">
    <location>
        <begin position="211"/>
        <end position="226"/>
    </location>
</feature>
<dbReference type="InterPro" id="IPR001878">
    <property type="entry name" value="Znf_CCHC"/>
</dbReference>
<evidence type="ECO:0000313" key="3">
    <source>
        <dbReference type="EMBL" id="VDI47408.1"/>
    </source>
</evidence>